<organism evidence="1 2">
    <name type="scientific">Pseudocohnilembus persalinus</name>
    <name type="common">Ciliate</name>
    <dbReference type="NCBI Taxonomy" id="266149"/>
    <lineage>
        <taxon>Eukaryota</taxon>
        <taxon>Sar</taxon>
        <taxon>Alveolata</taxon>
        <taxon>Ciliophora</taxon>
        <taxon>Intramacronucleata</taxon>
        <taxon>Oligohymenophorea</taxon>
        <taxon>Scuticociliatia</taxon>
        <taxon>Philasterida</taxon>
        <taxon>Pseudocohnilembidae</taxon>
        <taxon>Pseudocohnilembus</taxon>
    </lineage>
</organism>
<evidence type="ECO:0000313" key="1">
    <source>
        <dbReference type="EMBL" id="KRX03939.1"/>
    </source>
</evidence>
<keyword evidence="2" id="KW-1185">Reference proteome</keyword>
<accession>A0A0V0QNL0</accession>
<dbReference type="EMBL" id="LDAU01000123">
    <property type="protein sequence ID" value="KRX03939.1"/>
    <property type="molecule type" value="Genomic_DNA"/>
</dbReference>
<name>A0A0V0QNL0_PSEPJ</name>
<protein>
    <recommendedName>
        <fullName evidence="3">Bacterial surface antigen (D15) domain-containing protein</fullName>
    </recommendedName>
</protein>
<dbReference type="Proteomes" id="UP000054937">
    <property type="component" value="Unassembled WGS sequence"/>
</dbReference>
<evidence type="ECO:0000313" key="2">
    <source>
        <dbReference type="Proteomes" id="UP000054937"/>
    </source>
</evidence>
<evidence type="ECO:0008006" key="3">
    <source>
        <dbReference type="Google" id="ProtNLM"/>
    </source>
</evidence>
<dbReference type="AlphaFoldDB" id="A0A0V0QNL0"/>
<dbReference type="OMA" id="DIDERNW"/>
<comment type="caution">
    <text evidence="1">The sequence shown here is derived from an EMBL/GenBank/DDBJ whole genome shotgun (WGS) entry which is preliminary data.</text>
</comment>
<gene>
    <name evidence="1" type="ORF">PPERSA_12144</name>
</gene>
<reference evidence="1 2" key="1">
    <citation type="journal article" date="2015" name="Sci. Rep.">
        <title>Genome of the facultative scuticociliatosis pathogen Pseudocohnilembus persalinus provides insight into its virulence through horizontal gene transfer.</title>
        <authorList>
            <person name="Xiong J."/>
            <person name="Wang G."/>
            <person name="Cheng J."/>
            <person name="Tian M."/>
            <person name="Pan X."/>
            <person name="Warren A."/>
            <person name="Jiang C."/>
            <person name="Yuan D."/>
            <person name="Miao W."/>
        </authorList>
    </citation>
    <scope>NUCLEOTIDE SEQUENCE [LARGE SCALE GENOMIC DNA]</scope>
    <source>
        <strain evidence="1">36N120E</strain>
    </source>
</reference>
<sequence>MQQNQNEQPGIEFSQNFPIKDVEIEYNDENTSDLIFFKLNEKVINSKTLYELLDNISKAQQQLQAFDMYKQVHLKLLPGEEKNCVKVCYDVKKKAPYFGSASHFIDRSGGAMVTVKGGFKNLLGLFDKFSLEYTKSVSKKTQSTYQFQMELPDLLSDIDERNWNFSYAFKKQMIDKYINEGNRSFQAVYNMGENQSITFENSLRTNQFGLDGFSDQSAFYFNKKEFLPSNKISTQISKVLENTVEMDPYRQPVLTGKMRKSLFEMTVPVLSDTQFIKYEYMEKRYHDLDIYQEKCQALKYCNLETNFAAGFVTSLFYKKLHQNDCFLFNSMRGFNDLHTMPLKSQVQDLNQQQVQEQQGSHIKQFLNNNCDLYLKQSFKLNLYNNFEKNPGVNAFLHGSFGYFQRLRNNQYLKQNNGNLFNMYGLVNKGNFRASSGVGVALNIGQGTGIEFMYNFLHYGRISDSISKFQLRVSIND</sequence>
<dbReference type="InParanoid" id="A0A0V0QNL0"/>
<proteinExistence type="predicted"/>